<comment type="caution">
    <text evidence="7">The sequence shown here is derived from an EMBL/GenBank/DDBJ whole genome shotgun (WGS) entry which is preliminary data.</text>
</comment>
<feature type="transmembrane region" description="Helical" evidence="6">
    <location>
        <begin position="466"/>
        <end position="489"/>
    </location>
</feature>
<feature type="transmembrane region" description="Helical" evidence="6">
    <location>
        <begin position="12"/>
        <end position="30"/>
    </location>
</feature>
<feature type="transmembrane region" description="Helical" evidence="6">
    <location>
        <begin position="93"/>
        <end position="114"/>
    </location>
</feature>
<dbReference type="InterPro" id="IPR050833">
    <property type="entry name" value="Poly_Biosynth_Transport"/>
</dbReference>
<comment type="subcellular location">
    <subcellularLocation>
        <location evidence="1">Cell membrane</location>
        <topology evidence="1">Multi-pass membrane protein</topology>
    </subcellularLocation>
</comment>
<accession>A0A1Y4JRD2</accession>
<dbReference type="EMBL" id="NFKE01000008">
    <property type="protein sequence ID" value="OUP33329.1"/>
    <property type="molecule type" value="Genomic_DNA"/>
</dbReference>
<dbReference type="PANTHER" id="PTHR30250:SF26">
    <property type="entry name" value="PSMA PROTEIN"/>
    <property type="match status" value="1"/>
</dbReference>
<evidence type="ECO:0000256" key="3">
    <source>
        <dbReference type="ARBA" id="ARBA00022692"/>
    </source>
</evidence>
<keyword evidence="4 6" id="KW-1133">Transmembrane helix</keyword>
<feature type="transmembrane region" description="Helical" evidence="6">
    <location>
        <begin position="379"/>
        <end position="397"/>
    </location>
</feature>
<evidence type="ECO:0008006" key="9">
    <source>
        <dbReference type="Google" id="ProtNLM"/>
    </source>
</evidence>
<proteinExistence type="predicted"/>
<name>A0A1Y4JRD2_9BACE</name>
<gene>
    <name evidence="7" type="ORF">B5F24_11995</name>
</gene>
<protein>
    <recommendedName>
        <fullName evidence="9">Lipopolysaccharide biosynthesis protein</fullName>
    </recommendedName>
</protein>
<dbReference type="PANTHER" id="PTHR30250">
    <property type="entry name" value="PST FAMILY PREDICTED COLANIC ACID TRANSPORTER"/>
    <property type="match status" value="1"/>
</dbReference>
<feature type="transmembrane region" description="Helical" evidence="6">
    <location>
        <begin position="345"/>
        <end position="367"/>
    </location>
</feature>
<evidence type="ECO:0000256" key="6">
    <source>
        <dbReference type="SAM" id="Phobius"/>
    </source>
</evidence>
<keyword evidence="3 6" id="KW-0812">Transmembrane</keyword>
<evidence type="ECO:0000256" key="1">
    <source>
        <dbReference type="ARBA" id="ARBA00004651"/>
    </source>
</evidence>
<feature type="transmembrane region" description="Helical" evidence="6">
    <location>
        <begin position="316"/>
        <end position="339"/>
    </location>
</feature>
<evidence type="ECO:0000313" key="7">
    <source>
        <dbReference type="EMBL" id="OUP33329.1"/>
    </source>
</evidence>
<sequence length="507" mass="58140">MDNSENTKRVAKNTFFLFLRMIIVMCVGLYTSRVVLRTLGIEDYGVYNVIGSVVVLFSFLQSALTNATYRFLAYDLGLNDKERLKKTFSMSINTHWILAVIIFILSETVGLWFLNTKIVLPDGRLFAANWAYQFAIFSFVVSIIKTPYHSSIIAHEQMNFFAYTSIIEVLLKLGTLYLLIYLSFDKLILYSFLTFLVGLLTLLWYYWHCKRTFQECNYHFCWNSSLLAKMIKYSGWSLLVSAVDVGITQSIVIFFNIFVGVVANAALGIANSVNGQLNAFLHSFTQAFEPQIIKTYAKGDRIYFLNLIYSTSKISYYLLFLVSVPVLLNVDFVLHLWLGEVPTDTSLFIFFVVLYSLVDSYSAPLWISVYATGNLRNHQLLMSIIKLFNIPLAYFLLKVGCDAWTALALKAILNFVCSVVRPIYMVNLIRLPLWEYFVKVVVKIFVVTVITLPLPIYVALYMDEGWMKLFVTTGLFILFLGITVLLLGLTRNEKGLLYSLIKRKKNM</sequence>
<feature type="transmembrane region" description="Helical" evidence="6">
    <location>
        <begin position="187"/>
        <end position="207"/>
    </location>
</feature>
<keyword evidence="5 6" id="KW-0472">Membrane</keyword>
<organism evidence="7 8">
    <name type="scientific">Bacteroides clarus</name>
    <dbReference type="NCBI Taxonomy" id="626929"/>
    <lineage>
        <taxon>Bacteria</taxon>
        <taxon>Pseudomonadati</taxon>
        <taxon>Bacteroidota</taxon>
        <taxon>Bacteroidia</taxon>
        <taxon>Bacteroidales</taxon>
        <taxon>Bacteroidaceae</taxon>
        <taxon>Bacteroides</taxon>
    </lineage>
</organism>
<evidence type="ECO:0000313" key="8">
    <source>
        <dbReference type="Proteomes" id="UP000196587"/>
    </source>
</evidence>
<dbReference type="Proteomes" id="UP000196587">
    <property type="component" value="Unassembled WGS sequence"/>
</dbReference>
<feature type="transmembrane region" description="Helical" evidence="6">
    <location>
        <begin position="160"/>
        <end position="181"/>
    </location>
</feature>
<keyword evidence="2" id="KW-1003">Cell membrane</keyword>
<evidence type="ECO:0000256" key="5">
    <source>
        <dbReference type="ARBA" id="ARBA00023136"/>
    </source>
</evidence>
<feature type="transmembrane region" description="Helical" evidence="6">
    <location>
        <begin position="130"/>
        <end position="148"/>
    </location>
</feature>
<feature type="transmembrane region" description="Helical" evidence="6">
    <location>
        <begin position="50"/>
        <end position="72"/>
    </location>
</feature>
<dbReference type="GO" id="GO:0005886">
    <property type="term" value="C:plasma membrane"/>
    <property type="evidence" value="ECO:0007669"/>
    <property type="project" value="UniProtKB-SubCell"/>
</dbReference>
<feature type="transmembrane region" description="Helical" evidence="6">
    <location>
        <begin position="403"/>
        <end position="424"/>
    </location>
</feature>
<dbReference type="RefSeq" id="WP_087413046.1">
    <property type="nucleotide sequence ID" value="NZ_CALIXP010000072.1"/>
</dbReference>
<evidence type="ECO:0000256" key="4">
    <source>
        <dbReference type="ARBA" id="ARBA00022989"/>
    </source>
</evidence>
<evidence type="ECO:0000256" key="2">
    <source>
        <dbReference type="ARBA" id="ARBA00022475"/>
    </source>
</evidence>
<reference evidence="8" key="1">
    <citation type="submission" date="2017-04" db="EMBL/GenBank/DDBJ databases">
        <title>Function of individual gut microbiota members based on whole genome sequencing of pure cultures obtained from chicken caecum.</title>
        <authorList>
            <person name="Medvecky M."/>
            <person name="Cejkova D."/>
            <person name="Polansky O."/>
            <person name="Karasova D."/>
            <person name="Kubasova T."/>
            <person name="Cizek A."/>
            <person name="Rychlik I."/>
        </authorList>
    </citation>
    <scope>NUCLEOTIDE SEQUENCE [LARGE SCALE GENOMIC DNA]</scope>
    <source>
        <strain evidence="8">An189</strain>
    </source>
</reference>
<feature type="transmembrane region" description="Helical" evidence="6">
    <location>
        <begin position="436"/>
        <end position="460"/>
    </location>
</feature>
<dbReference type="AlphaFoldDB" id="A0A1Y4JRD2"/>